<dbReference type="PANTHER" id="PTHR31194:SF140">
    <property type="entry name" value="ETHYLENE-RESPONSIVE TRANSCRIPTION FACTOR CRF2"/>
    <property type="match status" value="1"/>
</dbReference>
<evidence type="ECO:0000256" key="7">
    <source>
        <dbReference type="SAM" id="MobiDB-lite"/>
    </source>
</evidence>
<dbReference type="GO" id="GO:0003700">
    <property type="term" value="F:DNA-binding transcription factor activity"/>
    <property type="evidence" value="ECO:0007669"/>
    <property type="project" value="InterPro"/>
</dbReference>
<dbReference type="CDD" id="cd00018">
    <property type="entry name" value="AP2"/>
    <property type="match status" value="1"/>
</dbReference>
<sequence length="343" mass="38196">MERSMLCPVKYSEVRRQTTMVRSSPPRDFYGRKKVPEMSSGGPRVVRITVTDADATDSSSDDEDGVFRRLRVKKFVNEVAIESGCSRKNEEIAGYRSKTAAKARNRRKRSAGKLQIPADKFKLNSGRKFRGVRQRPWGKWAAEIRDPLRRVRLWLGTFDTAEEAAMVYDHAAIQLRGPDALTNFTSPQKTAQIVPEKTPLTCSGCNSVEESHNDNLPSPTSVLRFDSAPETESSPCQPPNDAVACFPDFKDDVSVSENFSDFSPVDTIFPDGIFDFEDPVPDLSDLFDGPGLQENFSDEDYGNLFLGSGDVFGYGQTTWPTDDYLQFQDIGDIFGSDPLVGLS</sequence>
<feature type="region of interest" description="Disordered" evidence="7">
    <location>
        <begin position="20"/>
        <end position="44"/>
    </location>
</feature>
<reference evidence="9 10" key="1">
    <citation type="submission" date="2019-07" db="EMBL/GenBank/DDBJ databases">
        <title>De Novo Assembly of kiwifruit Actinidia rufa.</title>
        <authorList>
            <person name="Sugita-Konishi S."/>
            <person name="Sato K."/>
            <person name="Mori E."/>
            <person name="Abe Y."/>
            <person name="Kisaki G."/>
            <person name="Hamano K."/>
            <person name="Suezawa K."/>
            <person name="Otani M."/>
            <person name="Fukuda T."/>
            <person name="Manabe T."/>
            <person name="Gomi K."/>
            <person name="Tabuchi M."/>
            <person name="Akimitsu K."/>
            <person name="Kataoka I."/>
        </authorList>
    </citation>
    <scope>NUCLEOTIDE SEQUENCE [LARGE SCALE GENOMIC DNA]</scope>
    <source>
        <strain evidence="10">cv. Fuchu</strain>
    </source>
</reference>
<dbReference type="Pfam" id="PF00847">
    <property type="entry name" value="AP2"/>
    <property type="match status" value="1"/>
</dbReference>
<dbReference type="InterPro" id="IPR036955">
    <property type="entry name" value="AP2/ERF_dom_sf"/>
</dbReference>
<name>A0A7J0FRU4_9ERIC</name>
<evidence type="ECO:0000256" key="1">
    <source>
        <dbReference type="ARBA" id="ARBA00004123"/>
    </source>
</evidence>
<dbReference type="InterPro" id="IPR016177">
    <property type="entry name" value="DNA-bd_dom_sf"/>
</dbReference>
<keyword evidence="3" id="KW-0805">Transcription regulation</keyword>
<evidence type="ECO:0000313" key="10">
    <source>
        <dbReference type="Proteomes" id="UP000585474"/>
    </source>
</evidence>
<evidence type="ECO:0000256" key="4">
    <source>
        <dbReference type="ARBA" id="ARBA00023125"/>
    </source>
</evidence>
<keyword evidence="6" id="KW-0539">Nucleus</keyword>
<dbReference type="OrthoDB" id="777519at2759"/>
<evidence type="ECO:0000259" key="8">
    <source>
        <dbReference type="PROSITE" id="PS51032"/>
    </source>
</evidence>
<dbReference type="GO" id="GO:0006952">
    <property type="term" value="P:defense response"/>
    <property type="evidence" value="ECO:0007669"/>
    <property type="project" value="UniProtKB-KW"/>
</dbReference>
<comment type="caution">
    <text evidence="9">The sequence shown here is derived from an EMBL/GenBank/DDBJ whole genome shotgun (WGS) entry which is preliminary data.</text>
</comment>
<comment type="subcellular location">
    <subcellularLocation>
        <location evidence="1">Nucleus</location>
    </subcellularLocation>
</comment>
<dbReference type="GO" id="GO:0005634">
    <property type="term" value="C:nucleus"/>
    <property type="evidence" value="ECO:0007669"/>
    <property type="project" value="UniProtKB-SubCell"/>
</dbReference>
<dbReference type="InterPro" id="IPR050913">
    <property type="entry name" value="AP2/ERF_ERF"/>
</dbReference>
<dbReference type="Gene3D" id="3.30.730.10">
    <property type="entry name" value="AP2/ERF domain"/>
    <property type="match status" value="1"/>
</dbReference>
<dbReference type="SMART" id="SM00380">
    <property type="entry name" value="AP2"/>
    <property type="match status" value="1"/>
</dbReference>
<dbReference type="GO" id="GO:0003677">
    <property type="term" value="F:DNA binding"/>
    <property type="evidence" value="ECO:0007669"/>
    <property type="project" value="UniProtKB-KW"/>
</dbReference>
<dbReference type="PROSITE" id="PS51032">
    <property type="entry name" value="AP2_ERF"/>
    <property type="match status" value="1"/>
</dbReference>
<keyword evidence="5" id="KW-0804">Transcription</keyword>
<proteinExistence type="predicted"/>
<evidence type="ECO:0000313" key="9">
    <source>
        <dbReference type="EMBL" id="GFZ01294.1"/>
    </source>
</evidence>
<keyword evidence="2" id="KW-0611">Plant defense</keyword>
<dbReference type="EMBL" id="BJWL01000014">
    <property type="protein sequence ID" value="GFZ01294.1"/>
    <property type="molecule type" value="Genomic_DNA"/>
</dbReference>
<dbReference type="AlphaFoldDB" id="A0A7J0FRU4"/>
<evidence type="ECO:0000256" key="2">
    <source>
        <dbReference type="ARBA" id="ARBA00022821"/>
    </source>
</evidence>
<dbReference type="PRINTS" id="PR00367">
    <property type="entry name" value="ETHRSPELEMNT"/>
</dbReference>
<organism evidence="9 10">
    <name type="scientific">Actinidia rufa</name>
    <dbReference type="NCBI Taxonomy" id="165716"/>
    <lineage>
        <taxon>Eukaryota</taxon>
        <taxon>Viridiplantae</taxon>
        <taxon>Streptophyta</taxon>
        <taxon>Embryophyta</taxon>
        <taxon>Tracheophyta</taxon>
        <taxon>Spermatophyta</taxon>
        <taxon>Magnoliopsida</taxon>
        <taxon>eudicotyledons</taxon>
        <taxon>Gunneridae</taxon>
        <taxon>Pentapetalae</taxon>
        <taxon>asterids</taxon>
        <taxon>Ericales</taxon>
        <taxon>Actinidiaceae</taxon>
        <taxon>Actinidia</taxon>
    </lineage>
</organism>
<evidence type="ECO:0000256" key="3">
    <source>
        <dbReference type="ARBA" id="ARBA00023015"/>
    </source>
</evidence>
<evidence type="ECO:0000256" key="6">
    <source>
        <dbReference type="ARBA" id="ARBA00023242"/>
    </source>
</evidence>
<dbReference type="FunFam" id="3.30.730.10:FF:000001">
    <property type="entry name" value="Ethylene-responsive transcription factor 2"/>
    <property type="match status" value="1"/>
</dbReference>
<feature type="domain" description="AP2/ERF" evidence="8">
    <location>
        <begin position="128"/>
        <end position="185"/>
    </location>
</feature>
<dbReference type="Proteomes" id="UP000585474">
    <property type="component" value="Unassembled WGS sequence"/>
</dbReference>
<keyword evidence="10" id="KW-1185">Reference proteome</keyword>
<keyword evidence="4" id="KW-0238">DNA-binding</keyword>
<gene>
    <name evidence="9" type="ORF">Acr_14g0009290</name>
</gene>
<dbReference type="InterPro" id="IPR001471">
    <property type="entry name" value="AP2/ERF_dom"/>
</dbReference>
<evidence type="ECO:0000256" key="5">
    <source>
        <dbReference type="ARBA" id="ARBA00023163"/>
    </source>
</evidence>
<protein>
    <submittedName>
        <fullName evidence="9">Cytokinin response factor 2</fullName>
    </submittedName>
</protein>
<accession>A0A7J0FRU4</accession>
<dbReference type="SUPFAM" id="SSF54171">
    <property type="entry name" value="DNA-binding domain"/>
    <property type="match status" value="1"/>
</dbReference>
<dbReference type="PANTHER" id="PTHR31194">
    <property type="entry name" value="SHN SHINE , DNA BINDING / TRANSCRIPTION FACTOR"/>
    <property type="match status" value="1"/>
</dbReference>